<dbReference type="OrthoDB" id="1120410at2"/>
<dbReference type="EMBL" id="SAXA01000004">
    <property type="protein sequence ID" value="RXQ95858.1"/>
    <property type="molecule type" value="Genomic_DNA"/>
</dbReference>
<keyword evidence="4" id="KW-1185">Reference proteome</keyword>
<proteinExistence type="predicted"/>
<dbReference type="RefSeq" id="WP_129253751.1">
    <property type="nucleotide sequence ID" value="NZ_SAXA01000004.1"/>
</dbReference>
<feature type="chain" id="PRO_5020278341" evidence="2">
    <location>
        <begin position="21"/>
        <end position="128"/>
    </location>
</feature>
<dbReference type="AlphaFoldDB" id="A0A4Q1JMP4"/>
<evidence type="ECO:0000256" key="2">
    <source>
        <dbReference type="SAM" id="SignalP"/>
    </source>
</evidence>
<gene>
    <name evidence="3" type="ORF">EO244_06000</name>
</gene>
<organism evidence="3 4">
    <name type="scientific">Ancylomarina salipaludis</name>
    <dbReference type="NCBI Taxonomy" id="2501299"/>
    <lineage>
        <taxon>Bacteria</taxon>
        <taxon>Pseudomonadati</taxon>
        <taxon>Bacteroidota</taxon>
        <taxon>Bacteroidia</taxon>
        <taxon>Marinilabiliales</taxon>
        <taxon>Marinifilaceae</taxon>
        <taxon>Ancylomarina</taxon>
    </lineage>
</organism>
<dbReference type="PROSITE" id="PS51257">
    <property type="entry name" value="PROKAR_LIPOPROTEIN"/>
    <property type="match status" value="1"/>
</dbReference>
<reference evidence="3 4" key="1">
    <citation type="submission" date="2019-01" db="EMBL/GenBank/DDBJ databases">
        <title>Ancylomarina salipaludis sp. nov., isolated from a salt marsh.</title>
        <authorList>
            <person name="Yoon J.-H."/>
        </authorList>
    </citation>
    <scope>NUCLEOTIDE SEQUENCE [LARGE SCALE GENOMIC DNA]</scope>
    <source>
        <strain evidence="3 4">SHSM-M15</strain>
    </source>
</reference>
<accession>A0A4Q1JMP4</accession>
<feature type="signal peptide" evidence="2">
    <location>
        <begin position="1"/>
        <end position="20"/>
    </location>
</feature>
<feature type="compositionally biased region" description="Basic and acidic residues" evidence="1">
    <location>
        <begin position="87"/>
        <end position="112"/>
    </location>
</feature>
<evidence type="ECO:0000313" key="3">
    <source>
        <dbReference type="EMBL" id="RXQ95858.1"/>
    </source>
</evidence>
<comment type="caution">
    <text evidence="3">The sequence shown here is derived from an EMBL/GenBank/DDBJ whole genome shotgun (WGS) entry which is preliminary data.</text>
</comment>
<feature type="region of interest" description="Disordered" evidence="1">
    <location>
        <begin position="87"/>
        <end position="128"/>
    </location>
</feature>
<feature type="compositionally biased region" description="Polar residues" evidence="1">
    <location>
        <begin position="113"/>
        <end position="128"/>
    </location>
</feature>
<protein>
    <submittedName>
        <fullName evidence="3">Uncharacterized protein</fullName>
    </submittedName>
</protein>
<keyword evidence="2" id="KW-0732">Signal</keyword>
<evidence type="ECO:0000256" key="1">
    <source>
        <dbReference type="SAM" id="MobiDB-lite"/>
    </source>
</evidence>
<sequence length="128" mass="14074">MKNAFLVLFFALLFTSCAVKQYTVQVPQSVDMPKKVLFLSQSGTQSSLYQTVIDLENNEMVILEFASSRLSIVYRTGVILDPKDYRGMKVEGTDAPTKSESDSKDLNEKSGSHTDGSSGLNANPTNKL</sequence>
<dbReference type="Proteomes" id="UP000289703">
    <property type="component" value="Unassembled WGS sequence"/>
</dbReference>
<evidence type="ECO:0000313" key="4">
    <source>
        <dbReference type="Proteomes" id="UP000289703"/>
    </source>
</evidence>
<name>A0A4Q1JMP4_9BACT</name>